<evidence type="ECO:0000313" key="4">
    <source>
        <dbReference type="Proteomes" id="UP000824496"/>
    </source>
</evidence>
<evidence type="ECO:0000256" key="1">
    <source>
        <dbReference type="SAM" id="MobiDB-lite"/>
    </source>
</evidence>
<accession>A0ABN6K598</accession>
<proteinExistence type="predicted"/>
<feature type="compositionally biased region" description="Polar residues" evidence="1">
    <location>
        <begin position="347"/>
        <end position="357"/>
    </location>
</feature>
<dbReference type="EMBL" id="AP025017">
    <property type="protein sequence ID" value="BDA64131.1"/>
    <property type="molecule type" value="Genomic_DNA"/>
</dbReference>
<gene>
    <name evidence="3" type="primary">aglE</name>
    <name evidence="3" type="ORF">MANAM107_09650</name>
</gene>
<dbReference type="Gene3D" id="3.40.190.10">
    <property type="entry name" value="Periplasmic binding protein-like II"/>
    <property type="match status" value="1"/>
</dbReference>
<protein>
    <submittedName>
        <fullName evidence="3">Alpha-glucoside ABC transporter substrate-binding protein</fullName>
    </submittedName>
</protein>
<organism evidence="3 4">
    <name type="scientific">Actinomyces capricornis</name>
    <dbReference type="NCBI Taxonomy" id="2755559"/>
    <lineage>
        <taxon>Bacteria</taxon>
        <taxon>Bacillati</taxon>
        <taxon>Actinomycetota</taxon>
        <taxon>Actinomycetes</taxon>
        <taxon>Actinomycetales</taxon>
        <taxon>Actinomycetaceae</taxon>
        <taxon>Actinomyces</taxon>
    </lineage>
</organism>
<feature type="region of interest" description="Disordered" evidence="1">
    <location>
        <begin position="324"/>
        <end position="385"/>
    </location>
</feature>
<evidence type="ECO:0000313" key="3">
    <source>
        <dbReference type="EMBL" id="BDA64131.1"/>
    </source>
</evidence>
<feature type="compositionally biased region" description="Low complexity" evidence="1">
    <location>
        <begin position="368"/>
        <end position="378"/>
    </location>
</feature>
<feature type="chain" id="PRO_5046532413" evidence="2">
    <location>
        <begin position="28"/>
        <end position="521"/>
    </location>
</feature>
<feature type="signal peptide" evidence="2">
    <location>
        <begin position="1"/>
        <end position="27"/>
    </location>
</feature>
<dbReference type="RefSeq" id="WP_223911803.1">
    <property type="nucleotide sequence ID" value="NZ_AP025017.1"/>
</dbReference>
<sequence length="521" mass="52571">MLHLPARPSSQLLAVGCALALSSAGLAACSPSAGSDGERAHACAAFEDYDVTPAQVTVASALGGTEAERFEASVAAFEQCTGIDIVHTGSDSLEGDLLAASGADTATESGASPASLPSHEGMPDLAIIPQPGLAAELVDTGVVQPLPDAVNANVELGWDRQWGQAGIHASVPYAAPLMASVKSLVWYSPSAFAAEGYTLPTSWAELESLTAQIAADHPDGQVTPWCLGVADGKASGWVMTDWLEAALLSTQGQGAYEAWADHSVPLDDPSALNALGEVHRMLMTPGHVPGGGQAAATRSAGEAGAQLVEGRCLMLLASSSFESALPPGTMVTDPRGGEAVPAPVASHSPSAGSTQGASPEGTQGAGPDGAPATASATPGGDGMGGISTKGSVSAFILPTDEQGGDPVLVGADYLVAFSRGEAQTAVMTYLTSSQWAQGRAALGGIATAHRGVDSSQIPSDVARRSTALLQSRETAVRMDASDRMPVAVGTDALWASLDAWTTGSLTSEQALGRAEEAWPGR</sequence>
<name>A0ABN6K598_9ACTO</name>
<keyword evidence="4" id="KW-1185">Reference proteome</keyword>
<dbReference type="PROSITE" id="PS51257">
    <property type="entry name" value="PROKAR_LIPOPROTEIN"/>
    <property type="match status" value="1"/>
</dbReference>
<reference evidence="3 4" key="1">
    <citation type="submission" date="2021-08" db="EMBL/GenBank/DDBJ databases">
        <title>Whole genome sequence of novel Actinomyces species strain MAS-1.</title>
        <authorList>
            <person name="Saito M."/>
            <person name="Kuwahara N."/>
            <person name="Takizawa T."/>
            <person name="Gotouda H."/>
            <person name="Ochiai T."/>
        </authorList>
    </citation>
    <scope>NUCLEOTIDE SEQUENCE [LARGE SCALE GENOMIC DNA]</scope>
    <source>
        <strain evidence="3 4">MAS-1</strain>
    </source>
</reference>
<dbReference type="SUPFAM" id="SSF53850">
    <property type="entry name" value="Periplasmic binding protein-like II"/>
    <property type="match status" value="1"/>
</dbReference>
<dbReference type="Proteomes" id="UP000824496">
    <property type="component" value="Chromosome"/>
</dbReference>
<evidence type="ECO:0000256" key="2">
    <source>
        <dbReference type="SAM" id="SignalP"/>
    </source>
</evidence>
<keyword evidence="2" id="KW-0732">Signal</keyword>